<dbReference type="AlphaFoldDB" id="M4BHN1"/>
<keyword evidence="3" id="KW-1185">Reference proteome</keyword>
<feature type="region of interest" description="Disordered" evidence="1">
    <location>
        <begin position="1"/>
        <end position="31"/>
    </location>
</feature>
<reference evidence="3" key="1">
    <citation type="journal article" date="2010" name="Science">
        <title>Signatures of adaptation to obligate biotrophy in the Hyaloperonospora arabidopsidis genome.</title>
        <authorList>
            <person name="Baxter L."/>
            <person name="Tripathy S."/>
            <person name="Ishaque N."/>
            <person name="Boot N."/>
            <person name="Cabral A."/>
            <person name="Kemen E."/>
            <person name="Thines M."/>
            <person name="Ah-Fong A."/>
            <person name="Anderson R."/>
            <person name="Badejoko W."/>
            <person name="Bittner-Eddy P."/>
            <person name="Boore J.L."/>
            <person name="Chibucos M.C."/>
            <person name="Coates M."/>
            <person name="Dehal P."/>
            <person name="Delehaunty K."/>
            <person name="Dong S."/>
            <person name="Downton P."/>
            <person name="Dumas B."/>
            <person name="Fabro G."/>
            <person name="Fronick C."/>
            <person name="Fuerstenberg S.I."/>
            <person name="Fulton L."/>
            <person name="Gaulin E."/>
            <person name="Govers F."/>
            <person name="Hughes L."/>
            <person name="Humphray S."/>
            <person name="Jiang R.H."/>
            <person name="Judelson H."/>
            <person name="Kamoun S."/>
            <person name="Kyung K."/>
            <person name="Meijer H."/>
            <person name="Minx P."/>
            <person name="Morris P."/>
            <person name="Nelson J."/>
            <person name="Phuntumart V."/>
            <person name="Qutob D."/>
            <person name="Rehmany A."/>
            <person name="Rougon-Cardoso A."/>
            <person name="Ryden P."/>
            <person name="Torto-Alalibo T."/>
            <person name="Studholme D."/>
            <person name="Wang Y."/>
            <person name="Win J."/>
            <person name="Wood J."/>
            <person name="Clifton S.W."/>
            <person name="Rogers J."/>
            <person name="Van den Ackerveken G."/>
            <person name="Jones J.D."/>
            <person name="McDowell J.M."/>
            <person name="Beynon J."/>
            <person name="Tyler B.M."/>
        </authorList>
    </citation>
    <scope>NUCLEOTIDE SEQUENCE [LARGE SCALE GENOMIC DNA]</scope>
    <source>
        <strain evidence="3">Emoy2</strain>
    </source>
</reference>
<sequence length="200" mass="22292">MNATRRRRSIELHLGAEVNEQPSWEPGDEGHESVQVYEDWLDPGHWNSHFYDEEPSGIIGSEHATKLRGRRIKMTHRTQVTVKRKKQGVRSTGRLPRLNFSNLCSSSVDSVLVKGSKQIEAPVTATKMTKSIEASPSSVFGGLYKDRSGGVEIEAPVTATKMTETTKSTKTESTPSKCCRWILAADEVAMPARRQPSRIK</sequence>
<dbReference type="EMBL" id="JH598261">
    <property type="status" value="NOT_ANNOTATED_CDS"/>
    <property type="molecule type" value="Genomic_DNA"/>
</dbReference>
<protein>
    <submittedName>
        <fullName evidence="2">Uncharacterized protein</fullName>
    </submittedName>
</protein>
<accession>M4BHN1</accession>
<proteinExistence type="predicted"/>
<reference evidence="2" key="2">
    <citation type="submission" date="2015-06" db="UniProtKB">
        <authorList>
            <consortium name="EnsemblProtists"/>
        </authorList>
    </citation>
    <scope>IDENTIFICATION</scope>
    <source>
        <strain evidence="2">Emoy2</strain>
    </source>
</reference>
<name>M4BHN1_HYAAE</name>
<evidence type="ECO:0000313" key="2">
    <source>
        <dbReference type="EnsemblProtists" id="HpaP805907"/>
    </source>
</evidence>
<dbReference type="Proteomes" id="UP000011713">
    <property type="component" value="Unassembled WGS sequence"/>
</dbReference>
<dbReference type="EnsemblProtists" id="HpaT805907">
    <property type="protein sequence ID" value="HpaP805907"/>
    <property type="gene ID" value="HpaG805907"/>
</dbReference>
<evidence type="ECO:0000256" key="1">
    <source>
        <dbReference type="SAM" id="MobiDB-lite"/>
    </source>
</evidence>
<dbReference type="VEuPathDB" id="FungiDB:HpaG805907"/>
<dbReference type="HOGENOM" id="CLU_1368540_0_0_1"/>
<organism evidence="2 3">
    <name type="scientific">Hyaloperonospora arabidopsidis (strain Emoy2)</name>
    <name type="common">Downy mildew agent</name>
    <name type="synonym">Peronospora arabidopsidis</name>
    <dbReference type="NCBI Taxonomy" id="559515"/>
    <lineage>
        <taxon>Eukaryota</taxon>
        <taxon>Sar</taxon>
        <taxon>Stramenopiles</taxon>
        <taxon>Oomycota</taxon>
        <taxon>Peronosporomycetes</taxon>
        <taxon>Peronosporales</taxon>
        <taxon>Peronosporaceae</taxon>
        <taxon>Hyaloperonospora</taxon>
    </lineage>
</organism>
<dbReference type="InParanoid" id="M4BHN1"/>
<evidence type="ECO:0000313" key="3">
    <source>
        <dbReference type="Proteomes" id="UP000011713"/>
    </source>
</evidence>